<feature type="signal peptide" evidence="3">
    <location>
        <begin position="1"/>
        <end position="27"/>
    </location>
</feature>
<name>A0A7E6F2J8_9MOLL</name>
<feature type="chain" id="PRO_5028871360" evidence="3">
    <location>
        <begin position="28"/>
        <end position="367"/>
    </location>
</feature>
<dbReference type="RefSeq" id="XP_036362071.1">
    <property type="nucleotide sequence ID" value="XM_036506178.1"/>
</dbReference>
<feature type="transmembrane region" description="Helical" evidence="2">
    <location>
        <begin position="323"/>
        <end position="347"/>
    </location>
</feature>
<proteinExistence type="predicted"/>
<evidence type="ECO:0000313" key="4">
    <source>
        <dbReference type="Proteomes" id="UP000515154"/>
    </source>
</evidence>
<organism evidence="4 5">
    <name type="scientific">Octopus sinensis</name>
    <name type="common">East Asian common octopus</name>
    <dbReference type="NCBI Taxonomy" id="2607531"/>
    <lineage>
        <taxon>Eukaryota</taxon>
        <taxon>Metazoa</taxon>
        <taxon>Spiralia</taxon>
        <taxon>Lophotrochozoa</taxon>
        <taxon>Mollusca</taxon>
        <taxon>Cephalopoda</taxon>
        <taxon>Coleoidea</taxon>
        <taxon>Octopodiformes</taxon>
        <taxon>Octopoda</taxon>
        <taxon>Incirrata</taxon>
        <taxon>Octopodidae</taxon>
        <taxon>Octopus</taxon>
    </lineage>
</organism>
<feature type="region of interest" description="Disordered" evidence="1">
    <location>
        <begin position="194"/>
        <end position="217"/>
    </location>
</feature>
<gene>
    <name evidence="5" type="primary">LOC115215539</name>
</gene>
<feature type="region of interest" description="Disordered" evidence="1">
    <location>
        <begin position="277"/>
        <end position="297"/>
    </location>
</feature>
<dbReference type="AlphaFoldDB" id="A0A7E6F2J8"/>
<keyword evidence="3" id="KW-0732">Signal</keyword>
<keyword evidence="2" id="KW-1133">Transmembrane helix</keyword>
<dbReference type="Proteomes" id="UP000515154">
    <property type="component" value="Linkage group LG9"/>
</dbReference>
<sequence length="367" mass="40835">MQQLKWLSCVALTCILLPLFVHGNADADNCSIRQALRNSVRNKLRVSCDVNDICTAVHCHGIFLENIFSPGIITKQNDTICFGTIINHCDTPLSMDVYLQYNAKSYSLKKRLYNKLNVSIYQNTYLFIELSHDKDVVPHVVTIKVSLKINMAGHTLSYPVVPEHTYTLPSCPAGAMTTPPLTLRPCLAPVFDSHTSRPELPHPQQQHHHHSEETHSQKIQYIKSATYGKPCNPKSAYSCHPKETCTFSNICECQSELVMNQFSGFCDVSDAKYEKPIQPAKPRESISSPASSRSMHHPDYLIQNTGAPLLTENVASSTVKNSALITGLSVGAAVLLATIILVAFIIWKRQKNQTSHVPLIDNEEVVI</sequence>
<protein>
    <submittedName>
        <fullName evidence="5">Uncharacterized protein LOC115215539 isoform X1</fullName>
    </submittedName>
</protein>
<evidence type="ECO:0000256" key="2">
    <source>
        <dbReference type="SAM" id="Phobius"/>
    </source>
</evidence>
<evidence type="ECO:0000256" key="3">
    <source>
        <dbReference type="SAM" id="SignalP"/>
    </source>
</evidence>
<evidence type="ECO:0000256" key="1">
    <source>
        <dbReference type="SAM" id="MobiDB-lite"/>
    </source>
</evidence>
<keyword evidence="2" id="KW-0812">Transmembrane</keyword>
<keyword evidence="2" id="KW-0472">Membrane</keyword>
<keyword evidence="4" id="KW-1185">Reference proteome</keyword>
<reference evidence="5" key="1">
    <citation type="submission" date="2025-08" db="UniProtKB">
        <authorList>
            <consortium name="RefSeq"/>
        </authorList>
    </citation>
    <scope>IDENTIFICATION</scope>
</reference>
<accession>A0A7E6F2J8</accession>
<evidence type="ECO:0000313" key="5">
    <source>
        <dbReference type="RefSeq" id="XP_036362071.1"/>
    </source>
</evidence>